<dbReference type="InterPro" id="IPR036291">
    <property type="entry name" value="NAD(P)-bd_dom_sf"/>
</dbReference>
<name>A0ABP7RU22_9BACT</name>
<dbReference type="EMBL" id="BAABDJ010000007">
    <property type="protein sequence ID" value="GAA4002077.1"/>
    <property type="molecule type" value="Genomic_DNA"/>
</dbReference>
<reference evidence="2" key="1">
    <citation type="journal article" date="2019" name="Int. J. Syst. Evol. Microbiol.">
        <title>The Global Catalogue of Microorganisms (GCM) 10K type strain sequencing project: providing services to taxonomists for standard genome sequencing and annotation.</title>
        <authorList>
            <consortium name="The Broad Institute Genomics Platform"/>
            <consortium name="The Broad Institute Genome Sequencing Center for Infectious Disease"/>
            <person name="Wu L."/>
            <person name="Ma J."/>
        </authorList>
    </citation>
    <scope>NUCLEOTIDE SEQUENCE [LARGE SCALE GENOMIC DNA]</scope>
    <source>
        <strain evidence="2">JCM 17224</strain>
    </source>
</reference>
<dbReference type="Proteomes" id="UP001500567">
    <property type="component" value="Unassembled WGS sequence"/>
</dbReference>
<evidence type="ECO:0000313" key="1">
    <source>
        <dbReference type="EMBL" id="GAA4002077.1"/>
    </source>
</evidence>
<evidence type="ECO:0000313" key="2">
    <source>
        <dbReference type="Proteomes" id="UP001500567"/>
    </source>
</evidence>
<keyword evidence="2" id="KW-1185">Reference proteome</keyword>
<gene>
    <name evidence="1" type="ORF">GCM10022408_11770</name>
</gene>
<proteinExistence type="predicted"/>
<evidence type="ECO:0008006" key="3">
    <source>
        <dbReference type="Google" id="ProtNLM"/>
    </source>
</evidence>
<organism evidence="1 2">
    <name type="scientific">Hymenobacter fastidiosus</name>
    <dbReference type="NCBI Taxonomy" id="486264"/>
    <lineage>
        <taxon>Bacteria</taxon>
        <taxon>Pseudomonadati</taxon>
        <taxon>Bacteroidota</taxon>
        <taxon>Cytophagia</taxon>
        <taxon>Cytophagales</taxon>
        <taxon>Hymenobacteraceae</taxon>
        <taxon>Hymenobacter</taxon>
    </lineage>
</organism>
<accession>A0ABP7RU22</accession>
<comment type="caution">
    <text evidence="1">The sequence shown here is derived from an EMBL/GenBank/DDBJ whole genome shotgun (WGS) entry which is preliminary data.</text>
</comment>
<protein>
    <recommendedName>
        <fullName evidence="3">SDR family NAD(P)-dependent oxidoreductase</fullName>
    </recommendedName>
</protein>
<dbReference type="SUPFAM" id="SSF51735">
    <property type="entry name" value="NAD(P)-binding Rossmann-fold domains"/>
    <property type="match status" value="1"/>
</dbReference>
<dbReference type="Gene3D" id="3.40.50.720">
    <property type="entry name" value="NAD(P)-binding Rossmann-like Domain"/>
    <property type="match status" value="1"/>
</dbReference>
<dbReference type="RefSeq" id="WP_345071637.1">
    <property type="nucleotide sequence ID" value="NZ_BAABDJ010000007.1"/>
</dbReference>
<sequence length="48" mass="5068">MDLQEKRVLLTGGSVGIGKALVAGLGQRGVHDIAVMGRRPQPLEAMQL</sequence>